<keyword evidence="1" id="KW-0812">Transmembrane</keyword>
<gene>
    <name evidence="2" type="ORF">H8Z77_05625</name>
</gene>
<keyword evidence="1" id="KW-1133">Transmembrane helix</keyword>
<reference evidence="2 3" key="1">
    <citation type="submission" date="2020-08" db="EMBL/GenBank/DDBJ databases">
        <title>Genome public.</title>
        <authorList>
            <person name="Liu C."/>
            <person name="Sun Q."/>
        </authorList>
    </citation>
    <scope>NUCLEOTIDE SEQUENCE [LARGE SCALE GENOMIC DNA]</scope>
    <source>
        <strain evidence="2 3">NSJ-27</strain>
    </source>
</reference>
<dbReference type="EMBL" id="JACOQK010000001">
    <property type="protein sequence ID" value="MBC5787502.1"/>
    <property type="molecule type" value="Genomic_DNA"/>
</dbReference>
<dbReference type="RefSeq" id="WP_186996429.1">
    <property type="nucleotide sequence ID" value="NZ_JACOQK010000001.1"/>
</dbReference>
<protein>
    <submittedName>
        <fullName evidence="2">Uncharacterized protein</fullName>
    </submittedName>
</protein>
<sequence>MRWKNKLTNYQRNAVQHHLQAFGKEFLMIFGMTIIMTNFMFYLSLLWNYILDWLAGIQPFGYISALLFLLPITLTLPFLYMNGIHRQLKKSVVHCYTKRIRVALTAARVCQDISGFLLGVGTAYLLFPYAIEVYRVVGLMLIAAAIHWMWQIWMHTTKQRK</sequence>
<feature type="transmembrane region" description="Helical" evidence="1">
    <location>
        <begin position="102"/>
        <end position="127"/>
    </location>
</feature>
<accession>A0ABR7IQV3</accession>
<keyword evidence="3" id="KW-1185">Reference proteome</keyword>
<evidence type="ECO:0000256" key="1">
    <source>
        <dbReference type="SAM" id="Phobius"/>
    </source>
</evidence>
<feature type="transmembrane region" description="Helical" evidence="1">
    <location>
        <begin position="26"/>
        <end position="50"/>
    </location>
</feature>
<dbReference type="Proteomes" id="UP000649151">
    <property type="component" value="Unassembled WGS sequence"/>
</dbReference>
<comment type="caution">
    <text evidence="2">The sequence shown here is derived from an EMBL/GenBank/DDBJ whole genome shotgun (WGS) entry which is preliminary data.</text>
</comment>
<evidence type="ECO:0000313" key="2">
    <source>
        <dbReference type="EMBL" id="MBC5787502.1"/>
    </source>
</evidence>
<feature type="transmembrane region" description="Helical" evidence="1">
    <location>
        <begin position="133"/>
        <end position="153"/>
    </location>
</feature>
<evidence type="ECO:0000313" key="3">
    <source>
        <dbReference type="Proteomes" id="UP000649151"/>
    </source>
</evidence>
<proteinExistence type="predicted"/>
<feature type="transmembrane region" description="Helical" evidence="1">
    <location>
        <begin position="62"/>
        <end position="81"/>
    </location>
</feature>
<keyword evidence="1" id="KW-0472">Membrane</keyword>
<organism evidence="2 3">
    <name type="scientific">Clostridium facile</name>
    <dbReference type="NCBI Taxonomy" id="2763035"/>
    <lineage>
        <taxon>Bacteria</taxon>
        <taxon>Bacillati</taxon>
        <taxon>Bacillota</taxon>
        <taxon>Clostridia</taxon>
        <taxon>Eubacteriales</taxon>
        <taxon>Clostridiaceae</taxon>
        <taxon>Clostridium</taxon>
    </lineage>
</organism>
<name>A0ABR7IQV3_9CLOT</name>